<dbReference type="InterPro" id="IPR041726">
    <property type="entry name" value="ACAD10_11_N"/>
</dbReference>
<organism evidence="2 3">
    <name type="scientific">Tilletiopsis washingtonensis</name>
    <dbReference type="NCBI Taxonomy" id="58919"/>
    <lineage>
        <taxon>Eukaryota</taxon>
        <taxon>Fungi</taxon>
        <taxon>Dikarya</taxon>
        <taxon>Basidiomycota</taxon>
        <taxon>Ustilaginomycotina</taxon>
        <taxon>Exobasidiomycetes</taxon>
        <taxon>Entylomatales</taxon>
        <taxon>Entylomatales incertae sedis</taxon>
        <taxon>Tilletiopsis</taxon>
    </lineage>
</organism>
<keyword evidence="3" id="KW-1185">Reference proteome</keyword>
<dbReference type="GeneID" id="37270221"/>
<dbReference type="STRING" id="58919.A0A316ZBA6"/>
<dbReference type="InterPro" id="IPR002575">
    <property type="entry name" value="Aminoglycoside_PTrfase"/>
</dbReference>
<dbReference type="PANTHER" id="PTHR47829">
    <property type="entry name" value="HYDROLASE, PUTATIVE (AFU_ORTHOLOGUE AFUA_1G12880)-RELATED"/>
    <property type="match status" value="1"/>
</dbReference>
<dbReference type="Gene3D" id="3.30.200.20">
    <property type="entry name" value="Phosphorylase Kinase, domain 1"/>
    <property type="match status" value="1"/>
</dbReference>
<gene>
    <name evidence="2" type="ORF">FA09DRAFT_330633</name>
</gene>
<dbReference type="PANTHER" id="PTHR47829:SF1">
    <property type="entry name" value="HAD FAMILY PHOSPHATASE"/>
    <property type="match status" value="1"/>
</dbReference>
<dbReference type="EMBL" id="KZ819295">
    <property type="protein sequence ID" value="PWN97483.1"/>
    <property type="molecule type" value="Genomic_DNA"/>
</dbReference>
<proteinExistence type="predicted"/>
<dbReference type="Proteomes" id="UP000245946">
    <property type="component" value="Unassembled WGS sequence"/>
</dbReference>
<dbReference type="CDD" id="cd05154">
    <property type="entry name" value="ACAD10_11_N-like"/>
    <property type="match status" value="1"/>
</dbReference>
<dbReference type="AlphaFoldDB" id="A0A316ZBA6"/>
<dbReference type="InterPro" id="IPR052898">
    <property type="entry name" value="ACAD10-like"/>
</dbReference>
<evidence type="ECO:0000313" key="3">
    <source>
        <dbReference type="Proteomes" id="UP000245946"/>
    </source>
</evidence>
<dbReference type="SUPFAM" id="SSF56112">
    <property type="entry name" value="Protein kinase-like (PK-like)"/>
    <property type="match status" value="1"/>
</dbReference>
<name>A0A316ZBA6_9BASI</name>
<evidence type="ECO:0000259" key="1">
    <source>
        <dbReference type="Pfam" id="PF01636"/>
    </source>
</evidence>
<dbReference type="InterPro" id="IPR011009">
    <property type="entry name" value="Kinase-like_dom_sf"/>
</dbReference>
<evidence type="ECO:0000313" key="2">
    <source>
        <dbReference type="EMBL" id="PWN97483.1"/>
    </source>
</evidence>
<feature type="domain" description="Aminoglycoside phosphotransferase" evidence="1">
    <location>
        <begin position="41"/>
        <end position="290"/>
    </location>
</feature>
<dbReference type="Pfam" id="PF01636">
    <property type="entry name" value="APH"/>
    <property type="match status" value="1"/>
</dbReference>
<dbReference type="RefSeq" id="XP_025597762.1">
    <property type="nucleotide sequence ID" value="XM_025742677.1"/>
</dbReference>
<protein>
    <submittedName>
        <fullName evidence="2">APH-domain-containing protein</fullName>
    </submittedName>
</protein>
<dbReference type="Gene3D" id="3.90.1200.10">
    <property type="match status" value="1"/>
</dbReference>
<sequence length="412" mass="45647">MPEEKQKIGQQFGEVRNAVDTAVLNAYLEKHVPDIAGPVSVKQFSFGQSNPTYILTDARGARYVLRKKPPGQLVSKTAHAVEREFRVLRALGEHNARLPGNPGSGPHDDERLKHADAVPVPKVYVLCEDAEVLGTPWYIMEFVEGRIFEDVRMLSMPKEERVECYRSALRTLAALHRIDPNAVGLGSYGKQQDFYPRQLRGLGGISQAQAATKDKETGKAVGPIPAFDEITTWLGKNMPRDENGITHGDYKIDNLIFHPTEPRIIGVLDWELSTLGHPLSDVANLLQPFSIACPFPERINEPEELQRAAARGEMFMLIGGLTPAQSPVPLKEECLQVYCEAAARPYPIENWEFCEAWAWFRLAVIVQGIAARVARGQASSAQAKTHASKVGPCAENVRQIMRKAKTQGAPKL</sequence>
<accession>A0A316ZBA6</accession>
<reference evidence="2 3" key="1">
    <citation type="journal article" date="2018" name="Mol. Biol. Evol.">
        <title>Broad Genomic Sampling Reveals a Smut Pathogenic Ancestry of the Fungal Clade Ustilaginomycotina.</title>
        <authorList>
            <person name="Kijpornyongpan T."/>
            <person name="Mondo S.J."/>
            <person name="Barry K."/>
            <person name="Sandor L."/>
            <person name="Lee J."/>
            <person name="Lipzen A."/>
            <person name="Pangilinan J."/>
            <person name="LaButti K."/>
            <person name="Hainaut M."/>
            <person name="Henrissat B."/>
            <person name="Grigoriev I.V."/>
            <person name="Spatafora J.W."/>
            <person name="Aime M.C."/>
        </authorList>
    </citation>
    <scope>NUCLEOTIDE SEQUENCE [LARGE SCALE GENOMIC DNA]</scope>
    <source>
        <strain evidence="2 3">MCA 4186</strain>
    </source>
</reference>
<dbReference type="OrthoDB" id="191037at2759"/>